<evidence type="ECO:0000313" key="2">
    <source>
        <dbReference type="EMBL" id="AEV74855.1"/>
    </source>
</evidence>
<dbReference type="OrthoDB" id="9936446at2"/>
<reference evidence="2 3" key="1">
    <citation type="submission" date="2011-12" db="EMBL/GenBank/DDBJ databases">
        <title>Complete sequence of Mycobacterium rhodesiae NBB3.</title>
        <authorList>
            <consortium name="US DOE Joint Genome Institute"/>
            <person name="Lucas S."/>
            <person name="Han J."/>
            <person name="Lapidus A."/>
            <person name="Cheng J.-F."/>
            <person name="Goodwin L."/>
            <person name="Pitluck S."/>
            <person name="Peters L."/>
            <person name="Mikhailova N."/>
            <person name="Gu W."/>
            <person name="Detter J.C."/>
            <person name="Han C."/>
            <person name="Tapia R."/>
            <person name="Land M."/>
            <person name="Hauser L."/>
            <person name="Kyrpides N."/>
            <person name="Ivanova N."/>
            <person name="Pagani I."/>
            <person name="Mattes T."/>
            <person name="Holmes A."/>
            <person name="Rutledge P."/>
            <person name="Paulsen I."/>
            <person name="Coleman N."/>
            <person name="Woyke T."/>
        </authorList>
    </citation>
    <scope>NUCLEOTIDE SEQUENCE [LARGE SCALE GENOMIC DNA]</scope>
    <source>
        <strain evidence="2 3">NBB3</strain>
    </source>
</reference>
<feature type="compositionally biased region" description="Polar residues" evidence="1">
    <location>
        <begin position="50"/>
        <end position="68"/>
    </location>
</feature>
<organism evidence="2 3">
    <name type="scientific">Mycolicibacterium rhodesiae (strain NBB3)</name>
    <name type="common">Mycobacterium rhodesiae</name>
    <dbReference type="NCBI Taxonomy" id="710685"/>
    <lineage>
        <taxon>Bacteria</taxon>
        <taxon>Bacillati</taxon>
        <taxon>Actinomycetota</taxon>
        <taxon>Actinomycetes</taxon>
        <taxon>Mycobacteriales</taxon>
        <taxon>Mycobacteriaceae</taxon>
        <taxon>Mycolicibacterium</taxon>
    </lineage>
</organism>
<accession>G8RLN2</accession>
<dbReference type="AlphaFoldDB" id="G8RLN2"/>
<dbReference type="EMBL" id="CP003169">
    <property type="protein sequence ID" value="AEV74855.1"/>
    <property type="molecule type" value="Genomic_DNA"/>
</dbReference>
<keyword evidence="3" id="KW-1185">Reference proteome</keyword>
<evidence type="ECO:0000256" key="1">
    <source>
        <dbReference type="SAM" id="MobiDB-lite"/>
    </source>
</evidence>
<evidence type="ECO:0000313" key="3">
    <source>
        <dbReference type="Proteomes" id="UP000005442"/>
    </source>
</evidence>
<dbReference type="RefSeq" id="WP_014212603.1">
    <property type="nucleotide sequence ID" value="NC_016604.1"/>
</dbReference>
<feature type="region of interest" description="Disordered" evidence="1">
    <location>
        <begin position="50"/>
        <end position="94"/>
    </location>
</feature>
<proteinExistence type="predicted"/>
<feature type="compositionally biased region" description="Polar residues" evidence="1">
    <location>
        <begin position="83"/>
        <end position="94"/>
    </location>
</feature>
<dbReference type="Proteomes" id="UP000005442">
    <property type="component" value="Chromosome"/>
</dbReference>
<dbReference type="KEGG" id="mrh:MycrhN_4356"/>
<gene>
    <name evidence="2" type="ordered locus">MycrhN_4356</name>
</gene>
<dbReference type="PATRIC" id="fig|710685.3.peg.4370"/>
<dbReference type="HOGENOM" id="CLU_2383064_0_0_11"/>
<protein>
    <submittedName>
        <fullName evidence="2">Uncharacterized protein</fullName>
    </submittedName>
</protein>
<sequence length="94" mass="9501">MLRVISYASKLLIAAGLVAGGLVGFSGTAAAGPTCWGWISGGWAHRPFTNSSSDTAGCTHQQDWSDSSMPDLAGAGSFPGGSSEISASPWTQVP</sequence>
<name>G8RLN2_MYCRN</name>